<proteinExistence type="predicted"/>
<gene>
    <name evidence="4" type="ORF">ACFOEK_18695</name>
</gene>
<dbReference type="InterPro" id="IPR029150">
    <property type="entry name" value="dCache_3"/>
</dbReference>
<feature type="domain" description="EAL" evidence="2">
    <location>
        <begin position="570"/>
        <end position="822"/>
    </location>
</feature>
<evidence type="ECO:0000259" key="3">
    <source>
        <dbReference type="PROSITE" id="PS50887"/>
    </source>
</evidence>
<name>A0ABV7HJR8_9GAMM</name>
<organism evidence="4 5">
    <name type="scientific">Litoribrevibacter euphylliae</name>
    <dbReference type="NCBI Taxonomy" id="1834034"/>
    <lineage>
        <taxon>Bacteria</taxon>
        <taxon>Pseudomonadati</taxon>
        <taxon>Pseudomonadota</taxon>
        <taxon>Gammaproteobacteria</taxon>
        <taxon>Oceanospirillales</taxon>
        <taxon>Oceanospirillaceae</taxon>
        <taxon>Litoribrevibacter</taxon>
    </lineage>
</organism>
<feature type="transmembrane region" description="Helical" evidence="1">
    <location>
        <begin position="302"/>
        <end position="326"/>
    </location>
</feature>
<dbReference type="Gene3D" id="3.30.70.270">
    <property type="match status" value="1"/>
</dbReference>
<dbReference type="InterPro" id="IPR052155">
    <property type="entry name" value="Biofilm_reg_signaling"/>
</dbReference>
<dbReference type="PANTHER" id="PTHR44757">
    <property type="entry name" value="DIGUANYLATE CYCLASE DGCP"/>
    <property type="match status" value="1"/>
</dbReference>
<accession>A0ABV7HJR8</accession>
<dbReference type="RefSeq" id="WP_386722993.1">
    <property type="nucleotide sequence ID" value="NZ_JBHRSZ010000007.1"/>
</dbReference>
<keyword evidence="1" id="KW-0812">Transmembrane</keyword>
<dbReference type="Pfam" id="PF00563">
    <property type="entry name" value="EAL"/>
    <property type="match status" value="1"/>
</dbReference>
<evidence type="ECO:0000313" key="5">
    <source>
        <dbReference type="Proteomes" id="UP001595476"/>
    </source>
</evidence>
<dbReference type="NCBIfam" id="TIGR00254">
    <property type="entry name" value="GGDEF"/>
    <property type="match status" value="1"/>
</dbReference>
<dbReference type="EMBL" id="JBHRSZ010000007">
    <property type="protein sequence ID" value="MFC3153076.1"/>
    <property type="molecule type" value="Genomic_DNA"/>
</dbReference>
<feature type="domain" description="GGDEF" evidence="3">
    <location>
        <begin position="428"/>
        <end position="561"/>
    </location>
</feature>
<dbReference type="InterPro" id="IPR001633">
    <property type="entry name" value="EAL_dom"/>
</dbReference>
<sequence>MSSRLADSKFISLKFQVASAFALVASLIVLVFAVATYIWSTERLDRLLEAELIKYQTNFKQLISMTGDGLVDVADQVMLLASTEALTAGGIHTLSGDSAKVADPDLTALMRAIDLQWDNLNLFGQLDAIVLLGDRAEVLAQKGQVSMQPVTALLEWVPQKSRPESLIHCSDDCRLYIGVPVLLDGGKRYVMVIAQSISDVVAAMGRSFNVELALGVAGESSYLGRMANWNVGLMSSSSQVLTNDVLNYASRTHSLKELINAGQQLLMQEKAWALWALEINQHGDVLLVASDLTEEQQSSRQLMMFSLLFALLAGMLSVLVGVTLLWRPVQRIALHNQTLPLLADGEYELVRSRLAPDHGSHYNEVDQLDVATVDLSRRLEFLSREVELRTGELERLAMYDTLTHLPNRSLFVHELREAVNDLRDHPDESVGLVFLDLDGFKRVNETLGHMAGDNLLVQMSRRIQTLITRHDTLCRLGGDEFAIICRHLKDPDDIHVFLKKVLAEFRKPVEVDQRVLTITASIGVVCCDNPDSSPEDLTRQADMAMYAAKDEGKNSFHFFNDQMLIDISKALELESELQTALDNDQFCLFLQPKYCLESGVLDGFEALVRWRHPEKGLIMPNHFIPQMEQGEMIFQLGRWVISHGLNIIRGLERSGLGQFKLAVNLSARQFCDDKLVDHLSACLQDMPGDRLELEITENVLIHNSELAASVMKQANDLGVTVALDDFGTGYSSLSYLRQLPVDVIKLDRSFIAPTNESEESRHIVTSVIDLAHKLNKYVVAEGVETQEHLLFLKEHNCDSAQGFLLSRPIDEHELPDVLAKGDVQKKASNYLNADVLDIITSDETV</sequence>
<dbReference type="CDD" id="cd01948">
    <property type="entry name" value="EAL"/>
    <property type="match status" value="1"/>
</dbReference>
<dbReference type="SMART" id="SM00267">
    <property type="entry name" value="GGDEF"/>
    <property type="match status" value="1"/>
</dbReference>
<dbReference type="Gene3D" id="3.20.20.450">
    <property type="entry name" value="EAL domain"/>
    <property type="match status" value="1"/>
</dbReference>
<dbReference type="PROSITE" id="PS50883">
    <property type="entry name" value="EAL"/>
    <property type="match status" value="1"/>
</dbReference>
<dbReference type="Proteomes" id="UP001595476">
    <property type="component" value="Unassembled WGS sequence"/>
</dbReference>
<dbReference type="CDD" id="cd01949">
    <property type="entry name" value="GGDEF"/>
    <property type="match status" value="1"/>
</dbReference>
<dbReference type="Pfam" id="PF00990">
    <property type="entry name" value="GGDEF"/>
    <property type="match status" value="1"/>
</dbReference>
<protein>
    <submittedName>
        <fullName evidence="4">Bifunctional diguanylate cyclase/phosphodiesterase</fullName>
    </submittedName>
</protein>
<dbReference type="PANTHER" id="PTHR44757:SF2">
    <property type="entry name" value="BIOFILM ARCHITECTURE MAINTENANCE PROTEIN MBAA"/>
    <property type="match status" value="1"/>
</dbReference>
<dbReference type="SMART" id="SM00052">
    <property type="entry name" value="EAL"/>
    <property type="match status" value="1"/>
</dbReference>
<dbReference type="InterPro" id="IPR035919">
    <property type="entry name" value="EAL_sf"/>
</dbReference>
<dbReference type="SUPFAM" id="SSF141868">
    <property type="entry name" value="EAL domain-like"/>
    <property type="match status" value="1"/>
</dbReference>
<keyword evidence="1" id="KW-0472">Membrane</keyword>
<dbReference type="Pfam" id="PF14827">
    <property type="entry name" value="dCache_3"/>
    <property type="match status" value="1"/>
</dbReference>
<feature type="transmembrane region" description="Helical" evidence="1">
    <location>
        <begin position="20"/>
        <end position="39"/>
    </location>
</feature>
<reference evidence="5" key="1">
    <citation type="journal article" date="2019" name="Int. J. Syst. Evol. Microbiol.">
        <title>The Global Catalogue of Microorganisms (GCM) 10K type strain sequencing project: providing services to taxonomists for standard genome sequencing and annotation.</title>
        <authorList>
            <consortium name="The Broad Institute Genomics Platform"/>
            <consortium name="The Broad Institute Genome Sequencing Center for Infectious Disease"/>
            <person name="Wu L."/>
            <person name="Ma J."/>
        </authorList>
    </citation>
    <scope>NUCLEOTIDE SEQUENCE [LARGE SCALE GENOMIC DNA]</scope>
    <source>
        <strain evidence="5">KCTC 52438</strain>
    </source>
</reference>
<dbReference type="InterPro" id="IPR043128">
    <property type="entry name" value="Rev_trsase/Diguanyl_cyclase"/>
</dbReference>
<dbReference type="PROSITE" id="PS50887">
    <property type="entry name" value="GGDEF"/>
    <property type="match status" value="1"/>
</dbReference>
<keyword evidence="1" id="KW-1133">Transmembrane helix</keyword>
<evidence type="ECO:0000256" key="1">
    <source>
        <dbReference type="SAM" id="Phobius"/>
    </source>
</evidence>
<keyword evidence="5" id="KW-1185">Reference proteome</keyword>
<dbReference type="InterPro" id="IPR029787">
    <property type="entry name" value="Nucleotide_cyclase"/>
</dbReference>
<evidence type="ECO:0000313" key="4">
    <source>
        <dbReference type="EMBL" id="MFC3153076.1"/>
    </source>
</evidence>
<evidence type="ECO:0000259" key="2">
    <source>
        <dbReference type="PROSITE" id="PS50883"/>
    </source>
</evidence>
<comment type="caution">
    <text evidence="4">The sequence shown here is derived from an EMBL/GenBank/DDBJ whole genome shotgun (WGS) entry which is preliminary data.</text>
</comment>
<dbReference type="SUPFAM" id="SSF55073">
    <property type="entry name" value="Nucleotide cyclase"/>
    <property type="match status" value="1"/>
</dbReference>
<dbReference type="InterPro" id="IPR000160">
    <property type="entry name" value="GGDEF_dom"/>
</dbReference>